<dbReference type="SMART" id="SM00283">
    <property type="entry name" value="MA"/>
    <property type="match status" value="1"/>
</dbReference>
<sequence>MLQYFKIKSELKDVLKDFESFNELSLNDKESKNTDSIIGSIIKPFKIMILSSKSIKKMIKGILNITTDISNFNVRLNYQADKLSDISNVLKESSEILLSAMEESNASINEASSSIESNSNAISIIASNSKKIFKALDENDNILSNMTKANNDIIYNSKVMSESMDDLDSIIKNMGNIVAGIDKTASDTNLLALNASIEAARAGENGKGFAVVANEIKKLSENTKEQLKFIEGFMKRIEEGYKKSNDGVKNTLNSIDEINDCTKQMSLSFKESREAIKEVTGEIETMSSNMEELTSVSEEIGDAINAISQDTEKLTIVAEEINENANSIKGIGKELGEIEDNVSQLSKLTVNLNNIDYFKISNEDLIENLENAIEAHSNWVNTLEMISDNMEIQALQLDGQKCGFGHFYHSVKPKNEEILEIWTEIDSIHDKLHNIGHIVINDIKQKDKKSALKHTNEAKELSNYIIGRFNDMKDIASKLTGAGESVF</sequence>
<dbReference type="AlphaFoldDB" id="A0A0A0IGQ4"/>
<dbReference type="GO" id="GO:0016020">
    <property type="term" value="C:membrane"/>
    <property type="evidence" value="ECO:0007669"/>
    <property type="project" value="InterPro"/>
</dbReference>
<gene>
    <name evidence="4" type="ORF">Z955_07800</name>
</gene>
<dbReference type="InterPro" id="IPR025991">
    <property type="entry name" value="Chemoreceptor_zinc-bind_dom"/>
</dbReference>
<protein>
    <submittedName>
        <fullName evidence="4">Chemotaxis protein</fullName>
    </submittedName>
</protein>
<evidence type="ECO:0000313" key="4">
    <source>
        <dbReference type="EMBL" id="KGM99456.1"/>
    </source>
</evidence>
<keyword evidence="1 2" id="KW-0807">Transducer</keyword>
<reference evidence="4 5" key="1">
    <citation type="submission" date="2014-01" db="EMBL/GenBank/DDBJ databases">
        <title>Plasmidome dynamics in the species complex Clostridium novyi sensu lato converts strains of independent lineages into distinctly different pathogens.</title>
        <authorList>
            <person name="Skarin H."/>
            <person name="Segerman B."/>
        </authorList>
    </citation>
    <scope>NUCLEOTIDE SEQUENCE [LARGE SCALE GENOMIC DNA]</scope>
    <source>
        <strain evidence="4 5">DC5</strain>
    </source>
</reference>
<dbReference type="EMBL" id="JDRY01000034">
    <property type="protein sequence ID" value="KGM99456.1"/>
    <property type="molecule type" value="Genomic_DNA"/>
</dbReference>
<dbReference type="RefSeq" id="WP_039258383.1">
    <property type="nucleotide sequence ID" value="NZ_JDRY01000034.1"/>
</dbReference>
<evidence type="ECO:0000313" key="5">
    <source>
        <dbReference type="Proteomes" id="UP000030014"/>
    </source>
</evidence>
<dbReference type="InterPro" id="IPR004089">
    <property type="entry name" value="MCPsignal_dom"/>
</dbReference>
<evidence type="ECO:0000256" key="1">
    <source>
        <dbReference type="ARBA" id="ARBA00023224"/>
    </source>
</evidence>
<organism evidence="4 5">
    <name type="scientific">Clostridium botulinum C/D str. DC5</name>
    <dbReference type="NCBI Taxonomy" id="1443128"/>
    <lineage>
        <taxon>Bacteria</taxon>
        <taxon>Bacillati</taxon>
        <taxon>Bacillota</taxon>
        <taxon>Clostridia</taxon>
        <taxon>Eubacteriales</taxon>
        <taxon>Clostridiaceae</taxon>
        <taxon>Clostridium</taxon>
    </lineage>
</organism>
<dbReference type="PROSITE" id="PS50111">
    <property type="entry name" value="CHEMOTAXIS_TRANSDUC_2"/>
    <property type="match status" value="1"/>
</dbReference>
<evidence type="ECO:0000256" key="2">
    <source>
        <dbReference type="PROSITE-ProRule" id="PRU00284"/>
    </source>
</evidence>
<dbReference type="Gene3D" id="1.20.120.30">
    <property type="entry name" value="Aspartate receptor, ligand-binding domain"/>
    <property type="match status" value="1"/>
</dbReference>
<dbReference type="PANTHER" id="PTHR32089">
    <property type="entry name" value="METHYL-ACCEPTING CHEMOTAXIS PROTEIN MCPB"/>
    <property type="match status" value="1"/>
</dbReference>
<dbReference type="GO" id="GO:0007165">
    <property type="term" value="P:signal transduction"/>
    <property type="evidence" value="ECO:0007669"/>
    <property type="project" value="UniProtKB-KW"/>
</dbReference>
<dbReference type="PANTHER" id="PTHR32089:SF112">
    <property type="entry name" value="LYSOZYME-LIKE PROTEIN-RELATED"/>
    <property type="match status" value="1"/>
</dbReference>
<comment type="caution">
    <text evidence="4">The sequence shown here is derived from an EMBL/GenBank/DDBJ whole genome shotgun (WGS) entry which is preliminary data.</text>
</comment>
<proteinExistence type="predicted"/>
<dbReference type="Gene3D" id="1.10.287.950">
    <property type="entry name" value="Methyl-accepting chemotaxis protein"/>
    <property type="match status" value="1"/>
</dbReference>
<accession>A0A0A0IGQ4</accession>
<dbReference type="Proteomes" id="UP000030014">
    <property type="component" value="Unassembled WGS sequence"/>
</dbReference>
<dbReference type="Pfam" id="PF00015">
    <property type="entry name" value="MCPsignal"/>
    <property type="match status" value="1"/>
</dbReference>
<dbReference type="Pfam" id="PF13682">
    <property type="entry name" value="CZB"/>
    <property type="match status" value="1"/>
</dbReference>
<name>A0A0A0IGQ4_CLOBO</name>
<evidence type="ECO:0000259" key="3">
    <source>
        <dbReference type="PROSITE" id="PS50111"/>
    </source>
</evidence>
<dbReference type="SUPFAM" id="SSF58104">
    <property type="entry name" value="Methyl-accepting chemotaxis protein (MCP) signaling domain"/>
    <property type="match status" value="1"/>
</dbReference>
<feature type="domain" description="Methyl-accepting transducer" evidence="3">
    <location>
        <begin position="79"/>
        <end position="308"/>
    </location>
</feature>